<name>A0A0P0Z0S0_9HYPH</name>
<reference evidence="3" key="1">
    <citation type="journal article" date="2015" name="Proc. Natl. Acad. Sci. U.S.A.">
        <title>Bacterial clade with the ribosomal RNA operon on a small plasmid rather than the chromosome.</title>
        <authorList>
            <person name="Anda M."/>
            <person name="Ohtsubo Y."/>
            <person name="Okubo T."/>
            <person name="Sugawara M."/>
            <person name="Nagata Y."/>
            <person name="Tsuda M."/>
            <person name="Minamisawa K."/>
            <person name="Mitsui H."/>
        </authorList>
    </citation>
    <scope>NUCLEOTIDE SEQUENCE</scope>
    <source>
        <strain evidence="3">JCM 14755</strain>
    </source>
</reference>
<dbReference type="PANTHER" id="PTHR48081">
    <property type="entry name" value="AB HYDROLASE SUPERFAMILY PROTEIN C4A8.06C"/>
    <property type="match status" value="1"/>
</dbReference>
<dbReference type="AlphaFoldDB" id="A0A0P0Z0S0"/>
<evidence type="ECO:0000259" key="2">
    <source>
        <dbReference type="Pfam" id="PF07859"/>
    </source>
</evidence>
<dbReference type="PANTHER" id="PTHR48081:SF33">
    <property type="entry name" value="KYNURENINE FORMAMIDASE"/>
    <property type="match status" value="1"/>
</dbReference>
<dbReference type="InterPro" id="IPR029058">
    <property type="entry name" value="AB_hydrolase_fold"/>
</dbReference>
<dbReference type="SUPFAM" id="SSF53474">
    <property type="entry name" value="alpha/beta-Hydrolases"/>
    <property type="match status" value="1"/>
</dbReference>
<sequence length="288" mass="30416">MAADPYRNRDVIADFDAVMDEIAARSAELSARVALTEGVPYGAGAREKLDVIAPRAPARGCPIHLFLHGGYWRSGRREDHRLVAAPVLAAGGIAVLAGYDLMPGVGLAHIVGQVRAAARATAAMAGRLGADPARLSVSGHSAGAHLASYLAATAPHETAPLALPALTGMLLVSGLYDLSEIPTSFLKDETRMTVAEAQAWSPLRARHRPVPIRILTRGTRETEPFHRQCQEMHTLLGTLGLASEERVEDGLDHLRVVLALADPGAGLGRRLADLVAAPSTGQGRPVDR</sequence>
<dbReference type="InterPro" id="IPR050300">
    <property type="entry name" value="GDXG_lipolytic_enzyme"/>
</dbReference>
<accession>A0A0P0Z0S0</accession>
<dbReference type="RefSeq" id="WP_062226621.1">
    <property type="nucleotide sequence ID" value="NZ_BBWR01000003.1"/>
</dbReference>
<dbReference type="EMBL" id="LC066375">
    <property type="protein sequence ID" value="BAT27568.1"/>
    <property type="molecule type" value="Genomic_DNA"/>
</dbReference>
<dbReference type="Gene3D" id="3.40.50.1820">
    <property type="entry name" value="alpha/beta hydrolase"/>
    <property type="match status" value="1"/>
</dbReference>
<dbReference type="OrthoDB" id="9771666at2"/>
<dbReference type="InterPro" id="IPR013094">
    <property type="entry name" value="AB_hydrolase_3"/>
</dbReference>
<proteinExistence type="predicted"/>
<dbReference type="GO" id="GO:0016787">
    <property type="term" value="F:hydrolase activity"/>
    <property type="evidence" value="ECO:0007669"/>
    <property type="project" value="UniProtKB-KW"/>
</dbReference>
<evidence type="ECO:0000313" key="3">
    <source>
        <dbReference type="EMBL" id="BAT27568.1"/>
    </source>
</evidence>
<evidence type="ECO:0000256" key="1">
    <source>
        <dbReference type="ARBA" id="ARBA00022801"/>
    </source>
</evidence>
<feature type="domain" description="Alpha/beta hydrolase fold-3" evidence="2">
    <location>
        <begin position="65"/>
        <end position="182"/>
    </location>
</feature>
<keyword evidence="1" id="KW-0378">Hydrolase</keyword>
<dbReference type="Pfam" id="PF07859">
    <property type="entry name" value="Abhydrolase_3"/>
    <property type="match status" value="1"/>
</dbReference>
<protein>
    <recommendedName>
        <fullName evidence="2">Alpha/beta hydrolase fold-3 domain-containing protein</fullName>
    </recommendedName>
</protein>
<organism evidence="3">
    <name type="scientific">Aureimonas frigidaquae</name>
    <dbReference type="NCBI Taxonomy" id="424757"/>
    <lineage>
        <taxon>Bacteria</taxon>
        <taxon>Pseudomonadati</taxon>
        <taxon>Pseudomonadota</taxon>
        <taxon>Alphaproteobacteria</taxon>
        <taxon>Hyphomicrobiales</taxon>
        <taxon>Aurantimonadaceae</taxon>
        <taxon>Aureimonas</taxon>
    </lineage>
</organism>